<dbReference type="EMBL" id="JABEQM010000011">
    <property type="protein sequence ID" value="MBB2202568.1"/>
    <property type="molecule type" value="Genomic_DNA"/>
</dbReference>
<gene>
    <name evidence="1" type="ORF">HLH28_13475</name>
</gene>
<dbReference type="RefSeq" id="WP_182960042.1">
    <property type="nucleotide sequence ID" value="NZ_JABEQM010000011.1"/>
</dbReference>
<dbReference type="AlphaFoldDB" id="A0A7W4PM36"/>
<organism evidence="1 2">
    <name type="scientific">Gluconacetobacter tumulisoli</name>
    <dbReference type="NCBI Taxonomy" id="1286189"/>
    <lineage>
        <taxon>Bacteria</taxon>
        <taxon>Pseudomonadati</taxon>
        <taxon>Pseudomonadota</taxon>
        <taxon>Alphaproteobacteria</taxon>
        <taxon>Acetobacterales</taxon>
        <taxon>Acetobacteraceae</taxon>
        <taxon>Gluconacetobacter</taxon>
    </lineage>
</organism>
<keyword evidence="2" id="KW-1185">Reference proteome</keyword>
<protein>
    <submittedName>
        <fullName evidence="1">Uncharacterized protein</fullName>
    </submittedName>
</protein>
<name>A0A7W4PM36_9PROT</name>
<dbReference type="Proteomes" id="UP000578030">
    <property type="component" value="Unassembled WGS sequence"/>
</dbReference>
<comment type="caution">
    <text evidence="1">The sequence shown here is derived from an EMBL/GenBank/DDBJ whole genome shotgun (WGS) entry which is preliminary data.</text>
</comment>
<reference evidence="1 2" key="1">
    <citation type="submission" date="2020-04" db="EMBL/GenBank/DDBJ databases">
        <title>Description of novel Gluconacetobacter.</title>
        <authorList>
            <person name="Sombolestani A."/>
        </authorList>
    </citation>
    <scope>NUCLEOTIDE SEQUENCE [LARGE SCALE GENOMIC DNA]</scope>
    <source>
        <strain evidence="1 2">LMG 27802</strain>
    </source>
</reference>
<proteinExistence type="predicted"/>
<evidence type="ECO:0000313" key="1">
    <source>
        <dbReference type="EMBL" id="MBB2202568.1"/>
    </source>
</evidence>
<evidence type="ECO:0000313" key="2">
    <source>
        <dbReference type="Proteomes" id="UP000578030"/>
    </source>
</evidence>
<sequence length="101" mass="11328">MTKSYQARSGRKYVFDKIPSILLDAPAIVWLSSTPEDDAIAQGNIGDVFLFSDSLGNDQSKILVQKSRYDFISEVEVYVLFLEDGTKIDDVSEDFLGIEEI</sequence>
<accession>A0A7W4PM36</accession>